<dbReference type="PANTHER" id="PTHR12526">
    <property type="entry name" value="GLYCOSYLTRANSFERASE"/>
    <property type="match status" value="1"/>
</dbReference>
<evidence type="ECO:0000259" key="2">
    <source>
        <dbReference type="Pfam" id="PF13439"/>
    </source>
</evidence>
<organism evidence="3 4">
    <name type="scientific">Flaviramulus aquimarinus</name>
    <dbReference type="NCBI Taxonomy" id="1170456"/>
    <lineage>
        <taxon>Bacteria</taxon>
        <taxon>Pseudomonadati</taxon>
        <taxon>Bacteroidota</taxon>
        <taxon>Flavobacteriia</taxon>
        <taxon>Flavobacteriales</taxon>
        <taxon>Flavobacteriaceae</taxon>
        <taxon>Flaviramulus</taxon>
    </lineage>
</organism>
<dbReference type="InterPro" id="IPR028098">
    <property type="entry name" value="Glyco_trans_4-like_N"/>
</dbReference>
<accession>A0ABP9F025</accession>
<proteinExistence type="predicted"/>
<feature type="domain" description="Glycosyl transferase family 1" evidence="1">
    <location>
        <begin position="177"/>
        <end position="316"/>
    </location>
</feature>
<evidence type="ECO:0000313" key="3">
    <source>
        <dbReference type="EMBL" id="GAA4891323.1"/>
    </source>
</evidence>
<dbReference type="SUPFAM" id="SSF53756">
    <property type="entry name" value="UDP-Glycosyltransferase/glycogen phosphorylase"/>
    <property type="match status" value="1"/>
</dbReference>
<dbReference type="Pfam" id="PF13439">
    <property type="entry name" value="Glyco_transf_4"/>
    <property type="match status" value="1"/>
</dbReference>
<dbReference type="RefSeq" id="WP_345273447.1">
    <property type="nucleotide sequence ID" value="NZ_BAABJH010000001.1"/>
</dbReference>
<protein>
    <submittedName>
        <fullName evidence="3">Glycosyltransferase</fullName>
    </submittedName>
</protein>
<dbReference type="Proteomes" id="UP001500433">
    <property type="component" value="Unassembled WGS sequence"/>
</dbReference>
<dbReference type="InterPro" id="IPR001296">
    <property type="entry name" value="Glyco_trans_1"/>
</dbReference>
<feature type="domain" description="Glycosyltransferase subfamily 4-like N-terminal" evidence="2">
    <location>
        <begin position="15"/>
        <end position="171"/>
    </location>
</feature>
<gene>
    <name evidence="3" type="ORF">GCM10023311_14590</name>
</gene>
<dbReference type="Pfam" id="PF00534">
    <property type="entry name" value="Glycos_transf_1"/>
    <property type="match status" value="1"/>
</dbReference>
<name>A0ABP9F025_9FLAO</name>
<comment type="caution">
    <text evidence="3">The sequence shown here is derived from an EMBL/GenBank/DDBJ whole genome shotgun (WGS) entry which is preliminary data.</text>
</comment>
<evidence type="ECO:0000259" key="1">
    <source>
        <dbReference type="Pfam" id="PF00534"/>
    </source>
</evidence>
<dbReference type="EMBL" id="BAABJH010000001">
    <property type="protein sequence ID" value="GAA4891323.1"/>
    <property type="molecule type" value="Genomic_DNA"/>
</dbReference>
<evidence type="ECO:0000313" key="4">
    <source>
        <dbReference type="Proteomes" id="UP001500433"/>
    </source>
</evidence>
<reference evidence="4" key="1">
    <citation type="journal article" date="2019" name="Int. J. Syst. Evol. Microbiol.">
        <title>The Global Catalogue of Microorganisms (GCM) 10K type strain sequencing project: providing services to taxonomists for standard genome sequencing and annotation.</title>
        <authorList>
            <consortium name="The Broad Institute Genomics Platform"/>
            <consortium name="The Broad Institute Genome Sequencing Center for Infectious Disease"/>
            <person name="Wu L."/>
            <person name="Ma J."/>
        </authorList>
    </citation>
    <scope>NUCLEOTIDE SEQUENCE [LARGE SCALE GENOMIC DNA]</scope>
    <source>
        <strain evidence="4">JCM 18274</strain>
    </source>
</reference>
<sequence>MNIVHILEDFSFLSGGLRTVVKDLHNRLINNGISSTIITTRKEKDDDVIKVEGGNKPWRFSKNLINKLNFLHSQKNIDIIHIHGVWMYPQYAAAKFAFNNRIPYLISCHGMYEPWLWLNGNFKKKMYFKYVVKNIFSKAKYLHAITLPEAKELRKLFPKTNVVEIPNLIDSKSVKIDAPNLKEKYILYLGRIDKKKGIDILINAFANIDNKNFKLKIAGGFNDYQKELEVLVEKLNLNDKVSFVGLITGVEKEILFKNAFVFVAPSHSEVVGMVNLESAVYGTPVITTKQTGLKKEWSDNGGFLVNPKVNEVQKALQVSLNWSDDERNDNGKKLNSFVTKEYSWEYRFKDWLNLYKSIL</sequence>
<dbReference type="Gene3D" id="3.40.50.2000">
    <property type="entry name" value="Glycogen Phosphorylase B"/>
    <property type="match status" value="2"/>
</dbReference>
<keyword evidence="4" id="KW-1185">Reference proteome</keyword>
<dbReference type="PANTHER" id="PTHR12526:SF638">
    <property type="entry name" value="SPORE COAT PROTEIN SA"/>
    <property type="match status" value="1"/>
</dbReference>